<dbReference type="Gene3D" id="2.40.30.170">
    <property type="match status" value="1"/>
</dbReference>
<dbReference type="Gene3D" id="2.40.420.20">
    <property type="match status" value="1"/>
</dbReference>
<dbReference type="Proteomes" id="UP000295375">
    <property type="component" value="Unassembled WGS sequence"/>
</dbReference>
<dbReference type="InterPro" id="IPR058625">
    <property type="entry name" value="MdtA-like_BSH"/>
</dbReference>
<dbReference type="InterPro" id="IPR006143">
    <property type="entry name" value="RND_pump_MFP"/>
</dbReference>
<evidence type="ECO:0000256" key="2">
    <source>
        <dbReference type="ARBA" id="ARBA00023054"/>
    </source>
</evidence>
<dbReference type="Gene3D" id="1.10.287.470">
    <property type="entry name" value="Helix hairpin bin"/>
    <property type="match status" value="1"/>
</dbReference>
<feature type="domain" description="Multidrug resistance protein MdtA-like alpha-helical hairpin" evidence="4">
    <location>
        <begin position="101"/>
        <end position="160"/>
    </location>
</feature>
<dbReference type="Gene3D" id="2.40.50.100">
    <property type="match status" value="1"/>
</dbReference>
<keyword evidence="2" id="KW-0175">Coiled coil</keyword>
<dbReference type="PANTHER" id="PTHR30469:SF16">
    <property type="entry name" value="HAE1 FAMILY EFFLUX PUMP MFP COMPONENT"/>
    <property type="match status" value="1"/>
</dbReference>
<reference evidence="8 9" key="1">
    <citation type="submission" date="2019-03" db="EMBL/GenBank/DDBJ databases">
        <title>Genomic Encyclopedia of Type Strains, Phase IV (KMG-IV): sequencing the most valuable type-strain genomes for metagenomic binning, comparative biology and taxonomic classification.</title>
        <authorList>
            <person name="Goeker M."/>
        </authorList>
    </citation>
    <scope>NUCLEOTIDE SEQUENCE [LARGE SCALE GENOMIC DNA]</scope>
    <source>
        <strain evidence="8 9">DSM 103792</strain>
    </source>
</reference>
<dbReference type="NCBIfam" id="TIGR01730">
    <property type="entry name" value="RND_mfp"/>
    <property type="match status" value="1"/>
</dbReference>
<dbReference type="InterPro" id="IPR058792">
    <property type="entry name" value="Beta-barrel_RND_2"/>
</dbReference>
<evidence type="ECO:0000313" key="9">
    <source>
        <dbReference type="Proteomes" id="UP000295375"/>
    </source>
</evidence>
<dbReference type="AlphaFoldDB" id="A0A4R6UPM6"/>
<dbReference type="SUPFAM" id="SSF111369">
    <property type="entry name" value="HlyD-like secretion proteins"/>
    <property type="match status" value="1"/>
</dbReference>
<dbReference type="Pfam" id="PF25876">
    <property type="entry name" value="HH_MFP_RND"/>
    <property type="match status" value="1"/>
</dbReference>
<feature type="domain" description="YknX-like C-terminal permuted SH3-like" evidence="7">
    <location>
        <begin position="277"/>
        <end position="345"/>
    </location>
</feature>
<sequence length="353" mass="38298">MKKTLPIYAVLAVLLGYVLWLWWSASSDENRAGGGRSTVPVAVQQISQRTMGDVITALGTAQSREGVVITSQQTGLIKQLHFRDGQAVRADDLLVTLHDDEERAKLREAEAKLADNRSQLERLQNLTSGSAVSKSMLEEKAYAVQVAEAQLQVARAALDKRYIRAPFSGVLGARQVSPGALVTVGTPITTLDNLSTVKVEFTIPEMQAGNIEPGLTLAATSAAYPGEKFKGKLTHVDTRINPATRTLNLLAEIDNSERRLKPGMLIDIRITQDKNEVLAVPEGALISLARQHYVFVVGEDNIARQKQIVIGKRRIGYAEVLEGLQLGETVIVEGTHKVRDGQPVQIQAAAAAL</sequence>
<gene>
    <name evidence="8" type="ORF">EV696_105152</name>
</gene>
<evidence type="ECO:0000259" key="6">
    <source>
        <dbReference type="Pfam" id="PF25954"/>
    </source>
</evidence>
<evidence type="ECO:0000256" key="1">
    <source>
        <dbReference type="ARBA" id="ARBA00009477"/>
    </source>
</evidence>
<evidence type="ECO:0000313" key="8">
    <source>
        <dbReference type="EMBL" id="TDQ49178.1"/>
    </source>
</evidence>
<evidence type="ECO:0000256" key="3">
    <source>
        <dbReference type="SAM" id="Phobius"/>
    </source>
</evidence>
<keyword evidence="3" id="KW-1133">Transmembrane helix</keyword>
<proteinExistence type="inferred from homology"/>
<dbReference type="Pfam" id="PF25989">
    <property type="entry name" value="YknX_C"/>
    <property type="match status" value="1"/>
</dbReference>
<dbReference type="InterPro" id="IPR058637">
    <property type="entry name" value="YknX-like_C"/>
</dbReference>
<dbReference type="RefSeq" id="WP_133589569.1">
    <property type="nucleotide sequence ID" value="NZ_CP037953.1"/>
</dbReference>
<comment type="similarity">
    <text evidence="1">Belongs to the membrane fusion protein (MFP) (TC 8.A.1) family.</text>
</comment>
<dbReference type="OrthoDB" id="9806939at2"/>
<dbReference type="FunFam" id="2.40.30.170:FF:000010">
    <property type="entry name" value="Efflux RND transporter periplasmic adaptor subunit"/>
    <property type="match status" value="1"/>
</dbReference>
<evidence type="ECO:0000259" key="7">
    <source>
        <dbReference type="Pfam" id="PF25989"/>
    </source>
</evidence>
<feature type="transmembrane region" description="Helical" evidence="3">
    <location>
        <begin position="7"/>
        <end position="23"/>
    </location>
</feature>
<accession>A0A4R6UPM6</accession>
<protein>
    <submittedName>
        <fullName evidence="8">Membrane fusion protein (Multidrug efflux system)</fullName>
    </submittedName>
</protein>
<dbReference type="GO" id="GO:0015562">
    <property type="term" value="F:efflux transmembrane transporter activity"/>
    <property type="evidence" value="ECO:0007669"/>
    <property type="project" value="TreeGrafter"/>
</dbReference>
<comment type="caution">
    <text evidence="8">The sequence shown here is derived from an EMBL/GenBank/DDBJ whole genome shotgun (WGS) entry which is preliminary data.</text>
</comment>
<dbReference type="Pfam" id="PF25954">
    <property type="entry name" value="Beta-barrel_RND_2"/>
    <property type="match status" value="1"/>
</dbReference>
<organism evidence="8 9">
    <name type="scientific">Permianibacter aggregans</name>
    <dbReference type="NCBI Taxonomy" id="1510150"/>
    <lineage>
        <taxon>Bacteria</taxon>
        <taxon>Pseudomonadati</taxon>
        <taxon>Pseudomonadota</taxon>
        <taxon>Gammaproteobacteria</taxon>
        <taxon>Pseudomonadales</taxon>
        <taxon>Pseudomonadaceae</taxon>
        <taxon>Permianibacter</taxon>
    </lineage>
</organism>
<keyword evidence="3" id="KW-0812">Transmembrane</keyword>
<evidence type="ECO:0000259" key="4">
    <source>
        <dbReference type="Pfam" id="PF25876"/>
    </source>
</evidence>
<dbReference type="InterPro" id="IPR058624">
    <property type="entry name" value="MdtA-like_HH"/>
</dbReference>
<feature type="domain" description="Multidrug resistance protein MdtA-like barrel-sandwich hybrid" evidence="5">
    <location>
        <begin position="67"/>
        <end position="187"/>
    </location>
</feature>
<dbReference type="GO" id="GO:1990281">
    <property type="term" value="C:efflux pump complex"/>
    <property type="evidence" value="ECO:0007669"/>
    <property type="project" value="TreeGrafter"/>
</dbReference>
<keyword evidence="9" id="KW-1185">Reference proteome</keyword>
<dbReference type="EMBL" id="SNYM01000005">
    <property type="protein sequence ID" value="TDQ49178.1"/>
    <property type="molecule type" value="Genomic_DNA"/>
</dbReference>
<feature type="domain" description="CusB-like beta-barrel" evidence="6">
    <location>
        <begin position="199"/>
        <end position="272"/>
    </location>
</feature>
<dbReference type="Pfam" id="PF25917">
    <property type="entry name" value="BSH_RND"/>
    <property type="match status" value="1"/>
</dbReference>
<dbReference type="PANTHER" id="PTHR30469">
    <property type="entry name" value="MULTIDRUG RESISTANCE PROTEIN MDTA"/>
    <property type="match status" value="1"/>
</dbReference>
<keyword evidence="3" id="KW-0472">Membrane</keyword>
<evidence type="ECO:0000259" key="5">
    <source>
        <dbReference type="Pfam" id="PF25917"/>
    </source>
</evidence>
<name>A0A4R6UPM6_9GAMM</name>